<name>A0A0G4F735_9ALVE</name>
<evidence type="ECO:0000313" key="1">
    <source>
        <dbReference type="EMBL" id="CEM08357.1"/>
    </source>
</evidence>
<accession>A0A0G4F735</accession>
<dbReference type="PhylomeDB" id="A0A0G4F735"/>
<sequence length="773" mass="87461">MISTAPFRQSFSWFVSFRLGLHVQTRRPCACTRIFSLLGPSTESVSRVWGLRHWSASRKPSTFPESDLHQVFNAPSWGSTLAGQDATPALSVSSPVVHNNTKRKKPSLRQRREIESFAVSRLRHCLQASDGFEGLEEPPLPLHPFAHADLAVRPTGCTEDQWLPVQVKSTSRQVYTDVREGRRRSPLWHFQKVSGYEGMALICMFVPQGSLPLTERAWLFPGDRFNTLKKPGWLGITGGGKYDKKENRCSLSPDCMDDSHVGQILFAVWNQARLGNSSYKLQDLQTLQTQLSPTHLAEWTMMQKCRSLFENVPCGLQIRDAPCPTLPHDIELRLATWTEWVRVQLKSAYSVQKMRCGLGYVSTKRQPVWGSVPYSETDFDFLLVSPPQNETAKSIDRRSSMSSNVEEDRWRFFYLIPTQELVRDGIVSSREGTQKGLQTITLDFSTKTAEQCRGRPARLHKWKIDTFNLHLAGKQIAEVLSFERGRQAESLSFKGENRNALEASIPLTVGKHSRSIPAFGQVRKITTFDSQGQVPSNTKSVVRRSHHWWETERSAVSLLRTSLQAAGGFRGLEESSVPLPPFARADLAVRPLGCPEDLWLPVQVKSATRLQPPVVGKGRASPTCLFEKEKNYDGMLFVCISLQKDLQDAPRVWIFPIDHIAHLRYIRVTVGGKHDREEFRCSFGSNLTHSRHVGQVLQSTWYEAREGRSLCKLQPLHILQTQLGPAHLTEWRMLQKCLELFETVPGGLEVREALCPSLPYDIEIRLSGCVKAK</sequence>
<gene>
    <name evidence="1" type="ORF">Cvel_15555</name>
</gene>
<proteinExistence type="predicted"/>
<dbReference type="VEuPathDB" id="CryptoDB:Cvel_15555"/>
<dbReference type="AlphaFoldDB" id="A0A0G4F735"/>
<dbReference type="EMBL" id="CDMZ01000172">
    <property type="protein sequence ID" value="CEM08357.1"/>
    <property type="molecule type" value="Genomic_DNA"/>
</dbReference>
<protein>
    <submittedName>
        <fullName evidence="1">Uncharacterized protein</fullName>
    </submittedName>
</protein>
<organism evidence="1">
    <name type="scientific">Chromera velia CCMP2878</name>
    <dbReference type="NCBI Taxonomy" id="1169474"/>
    <lineage>
        <taxon>Eukaryota</taxon>
        <taxon>Sar</taxon>
        <taxon>Alveolata</taxon>
        <taxon>Colpodellida</taxon>
        <taxon>Chromeraceae</taxon>
        <taxon>Chromera</taxon>
    </lineage>
</organism>
<reference evidence="1" key="1">
    <citation type="submission" date="2014-11" db="EMBL/GenBank/DDBJ databases">
        <authorList>
            <person name="Otto D Thomas"/>
            <person name="Naeem Raeece"/>
        </authorList>
    </citation>
    <scope>NUCLEOTIDE SEQUENCE</scope>
</reference>